<dbReference type="EMBL" id="FCNP01000035">
    <property type="protein sequence ID" value="CVI60989.1"/>
    <property type="molecule type" value="Genomic_DNA"/>
</dbReference>
<comment type="caution">
    <text evidence="1">The sequence shown here is derived from an EMBL/GenBank/DDBJ whole genome shotgun (WGS) entry which is preliminary data.</text>
</comment>
<name>A0A1S7U2C2_9HYPH</name>
<keyword evidence="2" id="KW-1185">Reference proteome</keyword>
<evidence type="ECO:0000313" key="1">
    <source>
        <dbReference type="EMBL" id="CVI60989.1"/>
    </source>
</evidence>
<sequence>MPYSKPKLSAKNTREIIKIVKDVQSGKIENYETLNKDGKLHSFDDLPSLIHMSDYTSGENDKSITFDWHKDGTLHRDNGPASITINKQAEIMFYWWRNGIRAGQFVCCLPNTDGFFVPHNNTVYTYWTIGNAVSPAMTCYLPAHIGIRMVADLVPIPVQFPKMPKRMFTLPITVQGGTFKNVAEWAEDFLEKSKEQSLKAA</sequence>
<reference evidence="1" key="1">
    <citation type="submission" date="2016-01" db="EMBL/GenBank/DDBJ databases">
        <authorList>
            <person name="Regsiter A."/>
            <person name="william w."/>
        </authorList>
    </citation>
    <scope>NUCLEOTIDE SEQUENCE</scope>
    <source>
        <strain evidence="1">NCPPB 1641</strain>
    </source>
</reference>
<organism evidence="1 2">
    <name type="scientific">Agrobacterium deltaense NCPPB 1641</name>
    <dbReference type="NCBI Taxonomy" id="1183425"/>
    <lineage>
        <taxon>Bacteria</taxon>
        <taxon>Pseudomonadati</taxon>
        <taxon>Pseudomonadota</taxon>
        <taxon>Alphaproteobacteria</taxon>
        <taxon>Hyphomicrobiales</taxon>
        <taxon>Rhizobiaceae</taxon>
        <taxon>Rhizobium/Agrobacterium group</taxon>
        <taxon>Agrobacterium</taxon>
    </lineage>
</organism>
<evidence type="ECO:0000313" key="2">
    <source>
        <dbReference type="Proteomes" id="UP000192140"/>
    </source>
</evidence>
<dbReference type="RefSeq" id="WP_080854647.1">
    <property type="nucleotide sequence ID" value="NZ_LT009776.1"/>
</dbReference>
<proteinExistence type="predicted"/>
<dbReference type="Proteomes" id="UP000192140">
    <property type="component" value="Unassembled WGS sequence"/>
</dbReference>
<dbReference type="AlphaFoldDB" id="A0A1S7U2C2"/>
<gene>
    <name evidence="1" type="ORF">AGR7A_Lc140048</name>
</gene>
<protein>
    <submittedName>
        <fullName evidence="1">Uncharacterized protein</fullName>
    </submittedName>
</protein>
<accession>A0A1S7U2C2</accession>